<proteinExistence type="predicted"/>
<reference evidence="3" key="1">
    <citation type="submission" date="2015-10" db="EMBL/GenBank/DDBJ databases">
        <authorList>
            <person name="Ju K.-S."/>
            <person name="Doroghazi J.R."/>
            <person name="Metcalf W.W."/>
        </authorList>
    </citation>
    <scope>NUCLEOTIDE SEQUENCE [LARGE SCALE GENOMIC DNA]</scope>
    <source>
        <strain evidence="3">NRRL 3151</strain>
    </source>
</reference>
<evidence type="ECO:0000313" key="2">
    <source>
        <dbReference type="EMBL" id="KUL43898.1"/>
    </source>
</evidence>
<name>A0A0X3VGU9_9ACTN</name>
<comment type="caution">
    <text evidence="2">The sequence shown here is derived from an EMBL/GenBank/DDBJ whole genome shotgun (WGS) entry which is preliminary data.</text>
</comment>
<evidence type="ECO:0000313" key="3">
    <source>
        <dbReference type="Proteomes" id="UP000053923"/>
    </source>
</evidence>
<feature type="region of interest" description="Disordered" evidence="1">
    <location>
        <begin position="127"/>
        <end position="157"/>
    </location>
</feature>
<accession>A0A0X3VGU9</accession>
<protein>
    <submittedName>
        <fullName evidence="2">Uncharacterized protein</fullName>
    </submittedName>
</protein>
<evidence type="ECO:0000256" key="1">
    <source>
        <dbReference type="SAM" id="MobiDB-lite"/>
    </source>
</evidence>
<sequence>MPERPPRTYEEYLKYLHEQTRRHAKWRDEASTTVDGRAATLLTGTTDEPLDGLLGCPTPDGDAAEGCYGLQPGYELRVAVIDAPGRPLLAWSTIDTTRPQDRTVAFPRFEGMLRTLDFRQPDRSARRLRRVRAEGARRHEDDAERDAVPDERHEALG</sequence>
<dbReference type="Proteomes" id="UP000053923">
    <property type="component" value="Unassembled WGS sequence"/>
</dbReference>
<keyword evidence="3" id="KW-1185">Reference proteome</keyword>
<gene>
    <name evidence="2" type="ORF">ADL12_06535</name>
</gene>
<dbReference type="EMBL" id="LLZG01000028">
    <property type="protein sequence ID" value="KUL43898.1"/>
    <property type="molecule type" value="Genomic_DNA"/>
</dbReference>
<dbReference type="AlphaFoldDB" id="A0A0X3VGU9"/>
<organism evidence="2 3">
    <name type="scientific">Streptomyces regalis</name>
    <dbReference type="NCBI Taxonomy" id="68262"/>
    <lineage>
        <taxon>Bacteria</taxon>
        <taxon>Bacillati</taxon>
        <taxon>Actinomycetota</taxon>
        <taxon>Actinomycetes</taxon>
        <taxon>Kitasatosporales</taxon>
        <taxon>Streptomycetaceae</taxon>
        <taxon>Streptomyces</taxon>
    </lineage>
</organism>